<dbReference type="SUPFAM" id="SSF53590">
    <property type="entry name" value="Nucleoside hydrolase"/>
    <property type="match status" value="1"/>
</dbReference>
<organism evidence="4 5">
    <name type="scientific">Lentilactobacillus diolivorans DSM 14421</name>
    <dbReference type="NCBI Taxonomy" id="1423739"/>
    <lineage>
        <taxon>Bacteria</taxon>
        <taxon>Bacillati</taxon>
        <taxon>Bacillota</taxon>
        <taxon>Bacilli</taxon>
        <taxon>Lactobacillales</taxon>
        <taxon>Lactobacillaceae</taxon>
        <taxon>Lentilactobacillus</taxon>
    </lineage>
</organism>
<dbReference type="Pfam" id="PF01156">
    <property type="entry name" value="IU_nuc_hydro"/>
    <property type="match status" value="1"/>
</dbReference>
<evidence type="ECO:0000256" key="1">
    <source>
        <dbReference type="ARBA" id="ARBA00022801"/>
    </source>
</evidence>
<evidence type="ECO:0000259" key="3">
    <source>
        <dbReference type="Pfam" id="PF01156"/>
    </source>
</evidence>
<dbReference type="GO" id="GO:0045437">
    <property type="term" value="F:uridine nucleosidase activity"/>
    <property type="evidence" value="ECO:0007669"/>
    <property type="project" value="UniProtKB-ARBA"/>
</dbReference>
<sequence length="312" mass="34155">MKTPIILDCDPGHDDAIALILAVAASNIDLMGVTTSAGNQMPAKTLNNAMRILTLLGQTEIPVAPGLKKPLLRKLETDVAMHGLTGLDGADLPEPDFPVYSGSAIDLLATKVKTSKDPVTIVVTGPCTNIAFFLSLHTELKYKIKEIVILGGGMGVGNKMPTTEFNMLEDPESAKIVIESGIKIVLFPLNVAFKAQLLDEDMKKMSKIKNKVSRAVVDLLNNYGIQFDQGTRPFKGIPIYDPCCISWLMNPSIFSGKECHVDIETKGEFTTGETIIDYYDLTKKNKNAFVLFDIERELFAQQIIDSLKSFSK</sequence>
<dbReference type="InterPro" id="IPR023186">
    <property type="entry name" value="IUNH"/>
</dbReference>
<comment type="caution">
    <text evidence="4">The sequence shown here is derived from an EMBL/GenBank/DDBJ whole genome shotgun (WGS) entry which is preliminary data.</text>
</comment>
<dbReference type="RefSeq" id="WP_057864181.1">
    <property type="nucleotide sequence ID" value="NZ_AZEY01000029.1"/>
</dbReference>
<dbReference type="Proteomes" id="UP000052013">
    <property type="component" value="Unassembled WGS sequence"/>
</dbReference>
<gene>
    <name evidence="4" type="ORF">FC85_GL002586</name>
</gene>
<dbReference type="GO" id="GO:0005829">
    <property type="term" value="C:cytosol"/>
    <property type="evidence" value="ECO:0007669"/>
    <property type="project" value="TreeGrafter"/>
</dbReference>
<accession>A0A0R1SMI5</accession>
<dbReference type="GO" id="GO:0008477">
    <property type="term" value="F:purine nucleosidase activity"/>
    <property type="evidence" value="ECO:0007669"/>
    <property type="project" value="TreeGrafter"/>
</dbReference>
<dbReference type="CDD" id="cd02651">
    <property type="entry name" value="nuc_hydro_IU_UC_XIUA"/>
    <property type="match status" value="1"/>
</dbReference>
<dbReference type="PROSITE" id="PS01247">
    <property type="entry name" value="IUNH"/>
    <property type="match status" value="1"/>
</dbReference>
<dbReference type="InterPro" id="IPR036452">
    <property type="entry name" value="Ribo_hydro-like"/>
</dbReference>
<evidence type="ECO:0000313" key="5">
    <source>
        <dbReference type="Proteomes" id="UP000052013"/>
    </source>
</evidence>
<reference evidence="4 5" key="1">
    <citation type="journal article" date="2015" name="Genome Announc.">
        <title>Expanding the biotechnology potential of lactobacilli through comparative genomics of 213 strains and associated genera.</title>
        <authorList>
            <person name="Sun Z."/>
            <person name="Harris H.M."/>
            <person name="McCann A."/>
            <person name="Guo C."/>
            <person name="Argimon S."/>
            <person name="Zhang W."/>
            <person name="Yang X."/>
            <person name="Jeffery I.B."/>
            <person name="Cooney J.C."/>
            <person name="Kagawa T.F."/>
            <person name="Liu W."/>
            <person name="Song Y."/>
            <person name="Salvetti E."/>
            <person name="Wrobel A."/>
            <person name="Rasinkangas P."/>
            <person name="Parkhill J."/>
            <person name="Rea M.C."/>
            <person name="O'Sullivan O."/>
            <person name="Ritari J."/>
            <person name="Douillard F.P."/>
            <person name="Paul Ross R."/>
            <person name="Yang R."/>
            <person name="Briner A.E."/>
            <person name="Felis G.E."/>
            <person name="de Vos W.M."/>
            <person name="Barrangou R."/>
            <person name="Klaenhammer T.R."/>
            <person name="Caufield P.W."/>
            <person name="Cui Y."/>
            <person name="Zhang H."/>
            <person name="O'Toole P.W."/>
        </authorList>
    </citation>
    <scope>NUCLEOTIDE SEQUENCE [LARGE SCALE GENOMIC DNA]</scope>
    <source>
        <strain evidence="4 5">DSM 14421</strain>
    </source>
</reference>
<keyword evidence="2" id="KW-0326">Glycosidase</keyword>
<dbReference type="InterPro" id="IPR001910">
    <property type="entry name" value="Inosine/uridine_hydrolase_dom"/>
</dbReference>
<evidence type="ECO:0000313" key="4">
    <source>
        <dbReference type="EMBL" id="KRL67730.1"/>
    </source>
</evidence>
<dbReference type="PANTHER" id="PTHR12304:SF4">
    <property type="entry name" value="URIDINE NUCLEOSIDASE"/>
    <property type="match status" value="1"/>
</dbReference>
<dbReference type="InterPro" id="IPR015910">
    <property type="entry name" value="I/U_nuclsd_hydro_CS"/>
</dbReference>
<dbReference type="AlphaFoldDB" id="A0A0R1SMI5"/>
<dbReference type="PATRIC" id="fig|1423739.3.peg.2684"/>
<protein>
    <submittedName>
        <fullName evidence="4">Inosine-uridine nucleoside n-ribohydrolase</fullName>
    </submittedName>
</protein>
<dbReference type="STRING" id="1423739.FC85_GL002586"/>
<evidence type="ECO:0000256" key="2">
    <source>
        <dbReference type="ARBA" id="ARBA00023295"/>
    </source>
</evidence>
<name>A0A0R1SMI5_9LACO</name>
<dbReference type="PANTHER" id="PTHR12304">
    <property type="entry name" value="INOSINE-URIDINE PREFERRING NUCLEOSIDE HYDROLASE"/>
    <property type="match status" value="1"/>
</dbReference>
<keyword evidence="1 4" id="KW-0378">Hydrolase</keyword>
<dbReference type="GO" id="GO:0006152">
    <property type="term" value="P:purine nucleoside catabolic process"/>
    <property type="evidence" value="ECO:0007669"/>
    <property type="project" value="TreeGrafter"/>
</dbReference>
<dbReference type="EMBL" id="AZEY01000029">
    <property type="protein sequence ID" value="KRL67730.1"/>
    <property type="molecule type" value="Genomic_DNA"/>
</dbReference>
<dbReference type="Gene3D" id="3.90.245.10">
    <property type="entry name" value="Ribonucleoside hydrolase-like"/>
    <property type="match status" value="1"/>
</dbReference>
<feature type="domain" description="Inosine/uridine-preferring nucleoside hydrolase" evidence="3">
    <location>
        <begin position="5"/>
        <end position="300"/>
    </location>
</feature>
<proteinExistence type="predicted"/>